<evidence type="ECO:0000313" key="3">
    <source>
        <dbReference type="EMBL" id="SPO06698.1"/>
    </source>
</evidence>
<dbReference type="Proteomes" id="UP001187682">
    <property type="component" value="Unassembled WGS sequence"/>
</dbReference>
<dbReference type="AlphaFoldDB" id="A0AAE8N7Q1"/>
<dbReference type="EMBL" id="ONZQ02000016">
    <property type="protein sequence ID" value="SPO06698.1"/>
    <property type="molecule type" value="Genomic_DNA"/>
</dbReference>
<dbReference type="SUPFAM" id="SSF51905">
    <property type="entry name" value="FAD/NAD(P)-binding domain"/>
    <property type="match status" value="1"/>
</dbReference>
<name>A0AAE8N7Q1_9PEZI</name>
<dbReference type="PANTHER" id="PTHR13847">
    <property type="entry name" value="SARCOSINE DEHYDROGENASE-RELATED"/>
    <property type="match status" value="1"/>
</dbReference>
<protein>
    <recommendedName>
        <fullName evidence="2">FAD dependent oxidoreductase domain-containing protein</fullName>
    </recommendedName>
</protein>
<accession>A0AAE8N7Q1</accession>
<reference evidence="3" key="1">
    <citation type="submission" date="2018-03" db="EMBL/GenBank/DDBJ databases">
        <authorList>
            <person name="Guldener U."/>
        </authorList>
    </citation>
    <scope>NUCLEOTIDE SEQUENCE</scope>
</reference>
<feature type="domain" description="FAD dependent oxidoreductase" evidence="2">
    <location>
        <begin position="43"/>
        <end position="423"/>
    </location>
</feature>
<dbReference type="Gene3D" id="3.30.9.10">
    <property type="entry name" value="D-Amino Acid Oxidase, subunit A, domain 2"/>
    <property type="match status" value="1"/>
</dbReference>
<dbReference type="PANTHER" id="PTHR13847:SF129">
    <property type="entry name" value="FAD DEPENDENT OXIDOREDUCTASE"/>
    <property type="match status" value="1"/>
</dbReference>
<organism evidence="3 4">
    <name type="scientific">Cephalotrichum gorgonifer</name>
    <dbReference type="NCBI Taxonomy" id="2041049"/>
    <lineage>
        <taxon>Eukaryota</taxon>
        <taxon>Fungi</taxon>
        <taxon>Dikarya</taxon>
        <taxon>Ascomycota</taxon>
        <taxon>Pezizomycotina</taxon>
        <taxon>Sordariomycetes</taxon>
        <taxon>Hypocreomycetidae</taxon>
        <taxon>Microascales</taxon>
        <taxon>Microascaceae</taxon>
        <taxon>Cephalotrichum</taxon>
    </lineage>
</organism>
<comment type="caution">
    <text evidence="3">The sequence shown here is derived from an EMBL/GenBank/DDBJ whole genome shotgun (WGS) entry which is preliminary data.</text>
</comment>
<dbReference type="GO" id="GO:0005737">
    <property type="term" value="C:cytoplasm"/>
    <property type="evidence" value="ECO:0007669"/>
    <property type="project" value="TreeGrafter"/>
</dbReference>
<keyword evidence="4" id="KW-1185">Reference proteome</keyword>
<dbReference type="InterPro" id="IPR036188">
    <property type="entry name" value="FAD/NAD-bd_sf"/>
</dbReference>
<evidence type="ECO:0000313" key="4">
    <source>
        <dbReference type="Proteomes" id="UP001187682"/>
    </source>
</evidence>
<dbReference type="Gene3D" id="3.50.50.60">
    <property type="entry name" value="FAD/NAD(P)-binding domain"/>
    <property type="match status" value="1"/>
</dbReference>
<evidence type="ECO:0000259" key="2">
    <source>
        <dbReference type="Pfam" id="PF01266"/>
    </source>
</evidence>
<evidence type="ECO:0000256" key="1">
    <source>
        <dbReference type="SAM" id="MobiDB-lite"/>
    </source>
</evidence>
<dbReference type="InterPro" id="IPR006076">
    <property type="entry name" value="FAD-dep_OxRdtase"/>
</dbReference>
<sequence length="467" mass="49803">MTGLKLGQTQSDLPSPNPTSSYWHREPRLQGHRTTAELPAKTDVVIVGAGITGAFAARFLSGAGRDVVLLEAREVGWGATGRNGGHCQPNIYASKPHIAAFELRNYHFLRETVRAERVPCDWVSAPGVHAFYSRDLVSLAAERLERLAELHPSLAEAARLVTDRPALERLGVPAALGAVVQEYAASLWPYKLVAWVLEDLLLRRSSGAGGFNLQTGTPAVDIQRHGGSWIVHTPRGQIAAGSVLVAANGYTSRVIPRFTDVIVPVRGQVASLAPAWRVDSPLSHTYVFLGQWGSASMDDYLVQAAGGSRELVYGGGRTLGTGKGWGISSDEKVDPVVAAHLRRNLNDVLGTPGGGDGGGEDEDKEMPASYEWTGIMGYSADAHPWVGELPPSLVGGPGVFVCGGYTGHGMPVAALSARAVADMMCGGDGGGDDLLPPEFRVTEERIERVRAGERLSVEDYEELICPF</sequence>
<feature type="region of interest" description="Disordered" evidence="1">
    <location>
        <begin position="1"/>
        <end position="24"/>
    </location>
</feature>
<proteinExistence type="predicted"/>
<gene>
    <name evidence="3" type="ORF">DNG_09392</name>
</gene>
<feature type="compositionally biased region" description="Polar residues" evidence="1">
    <location>
        <begin position="7"/>
        <end position="22"/>
    </location>
</feature>
<dbReference type="Pfam" id="PF01266">
    <property type="entry name" value="DAO"/>
    <property type="match status" value="1"/>
</dbReference>